<dbReference type="PROSITE" id="PS50076">
    <property type="entry name" value="DNAJ_2"/>
    <property type="match status" value="1"/>
</dbReference>
<accession>A0ABQ9HU41</accession>
<dbReference type="Proteomes" id="UP001159363">
    <property type="component" value="Chromosome 3"/>
</dbReference>
<dbReference type="SMART" id="SM00717">
    <property type="entry name" value="SANT"/>
    <property type="match status" value="2"/>
</dbReference>
<comment type="subcellular location">
    <subcellularLocation>
        <location evidence="2">Cytoplasm</location>
        <location evidence="2">Cytosol</location>
    </subcellularLocation>
    <subcellularLocation>
        <location evidence="1">Nucleus</location>
    </subcellularLocation>
</comment>
<evidence type="ECO:0000259" key="13">
    <source>
        <dbReference type="PROSITE" id="PS51294"/>
    </source>
</evidence>
<dbReference type="PROSITE" id="PS51294">
    <property type="entry name" value="HTH_MYB"/>
    <property type="match status" value="1"/>
</dbReference>
<keyword evidence="6" id="KW-0156">Chromatin regulator</keyword>
<dbReference type="SUPFAM" id="SSF46689">
    <property type="entry name" value="Homeodomain-like"/>
    <property type="match status" value="2"/>
</dbReference>
<dbReference type="Pfam" id="PF16717">
    <property type="entry name" value="RAC_head"/>
    <property type="match status" value="1"/>
</dbReference>
<dbReference type="InterPro" id="IPR018253">
    <property type="entry name" value="DnaJ_domain_CS"/>
</dbReference>
<evidence type="ECO:0000259" key="11">
    <source>
        <dbReference type="PROSITE" id="PS50090"/>
    </source>
</evidence>
<dbReference type="InterPro" id="IPR036869">
    <property type="entry name" value="J_dom_sf"/>
</dbReference>
<evidence type="ECO:0000256" key="8">
    <source>
        <dbReference type="ARBA" id="ARBA00023186"/>
    </source>
</evidence>
<dbReference type="InterPro" id="IPR032003">
    <property type="entry name" value="RAC_head"/>
</dbReference>
<organism evidence="14 15">
    <name type="scientific">Dryococelus australis</name>
    <dbReference type="NCBI Taxonomy" id="614101"/>
    <lineage>
        <taxon>Eukaryota</taxon>
        <taxon>Metazoa</taxon>
        <taxon>Ecdysozoa</taxon>
        <taxon>Arthropoda</taxon>
        <taxon>Hexapoda</taxon>
        <taxon>Insecta</taxon>
        <taxon>Pterygota</taxon>
        <taxon>Neoptera</taxon>
        <taxon>Polyneoptera</taxon>
        <taxon>Phasmatodea</taxon>
        <taxon>Verophasmatodea</taxon>
        <taxon>Anareolatae</taxon>
        <taxon>Phasmatidae</taxon>
        <taxon>Eurycanthinae</taxon>
        <taxon>Dryococelus</taxon>
    </lineage>
</organism>
<dbReference type="PANTHER" id="PTHR43999:SF1">
    <property type="entry name" value="DNAJ HOMOLOG SUBFAMILY C MEMBER 2"/>
    <property type="match status" value="1"/>
</dbReference>
<keyword evidence="4" id="KW-0963">Cytoplasm</keyword>
<dbReference type="PROSITE" id="PS50090">
    <property type="entry name" value="MYB_LIKE"/>
    <property type="match status" value="1"/>
</dbReference>
<proteinExistence type="predicted"/>
<dbReference type="SUPFAM" id="SSF46565">
    <property type="entry name" value="Chaperone J-domain"/>
    <property type="match status" value="1"/>
</dbReference>
<name>A0ABQ9HU41_9NEOP</name>
<evidence type="ECO:0000256" key="3">
    <source>
        <dbReference type="ARBA" id="ARBA00014469"/>
    </source>
</evidence>
<dbReference type="CDD" id="cd00167">
    <property type="entry name" value="SANT"/>
    <property type="match status" value="1"/>
</dbReference>
<dbReference type="InterPro" id="IPR017884">
    <property type="entry name" value="SANT_dom"/>
</dbReference>
<keyword evidence="8" id="KW-0143">Chaperone</keyword>
<dbReference type="Pfam" id="PF21884">
    <property type="entry name" value="ZUO1-like_ZHD"/>
    <property type="match status" value="1"/>
</dbReference>
<dbReference type="Pfam" id="PF00226">
    <property type="entry name" value="DnaJ"/>
    <property type="match status" value="1"/>
</dbReference>
<dbReference type="InterPro" id="IPR017930">
    <property type="entry name" value="Myb_dom"/>
</dbReference>
<feature type="domain" description="SANT" evidence="12">
    <location>
        <begin position="558"/>
        <end position="613"/>
    </location>
</feature>
<gene>
    <name evidence="14" type="ORF">PR048_007394</name>
</gene>
<dbReference type="Pfam" id="PF23082">
    <property type="entry name" value="Myb_DNA-binding_2"/>
    <property type="match status" value="1"/>
</dbReference>
<evidence type="ECO:0000256" key="4">
    <source>
        <dbReference type="ARBA" id="ARBA00022490"/>
    </source>
</evidence>
<feature type="coiled-coil region" evidence="9">
    <location>
        <begin position="303"/>
        <end position="358"/>
    </location>
</feature>
<dbReference type="InterPro" id="IPR001005">
    <property type="entry name" value="SANT/Myb"/>
</dbReference>
<comment type="caution">
    <text evidence="14">The sequence shown here is derived from an EMBL/GenBank/DDBJ whole genome shotgun (WGS) entry which is preliminary data.</text>
</comment>
<keyword evidence="9" id="KW-0175">Coiled coil</keyword>
<feature type="domain" description="HTH myb-type" evidence="13">
    <location>
        <begin position="562"/>
        <end position="613"/>
    </location>
</feature>
<protein>
    <recommendedName>
        <fullName evidence="3">DnaJ homolog subfamily C member 2</fullName>
    </recommendedName>
</protein>
<evidence type="ECO:0000259" key="12">
    <source>
        <dbReference type="PROSITE" id="PS51293"/>
    </source>
</evidence>
<feature type="domain" description="Myb-like" evidence="11">
    <location>
        <begin position="555"/>
        <end position="609"/>
    </location>
</feature>
<dbReference type="Pfam" id="PF00249">
    <property type="entry name" value="Myb_DNA-binding"/>
    <property type="match status" value="1"/>
</dbReference>
<evidence type="ECO:0000256" key="7">
    <source>
        <dbReference type="ARBA" id="ARBA00023159"/>
    </source>
</evidence>
<dbReference type="CDD" id="cd06257">
    <property type="entry name" value="DnaJ"/>
    <property type="match status" value="1"/>
</dbReference>
<evidence type="ECO:0000313" key="14">
    <source>
        <dbReference type="EMBL" id="KAJ8887910.1"/>
    </source>
</evidence>
<dbReference type="PROSITE" id="PS00636">
    <property type="entry name" value="DNAJ_1"/>
    <property type="match status" value="1"/>
</dbReference>
<evidence type="ECO:0000256" key="9">
    <source>
        <dbReference type="SAM" id="Coils"/>
    </source>
</evidence>
<dbReference type="PANTHER" id="PTHR43999">
    <property type="entry name" value="DNAJ HOMOLOG SUBFAMILY C MEMBER 2"/>
    <property type="match status" value="1"/>
</dbReference>
<evidence type="ECO:0000256" key="1">
    <source>
        <dbReference type="ARBA" id="ARBA00004123"/>
    </source>
</evidence>
<keyword evidence="15" id="KW-1185">Reference proteome</keyword>
<dbReference type="PROSITE" id="PS51293">
    <property type="entry name" value="SANT"/>
    <property type="match status" value="1"/>
</dbReference>
<dbReference type="InterPro" id="IPR001623">
    <property type="entry name" value="DnaJ_domain"/>
</dbReference>
<dbReference type="InterPro" id="IPR042569">
    <property type="entry name" value="RAC_head_sf"/>
</dbReference>
<dbReference type="InterPro" id="IPR054076">
    <property type="entry name" value="ZUO1-like_ZHD"/>
</dbReference>
<evidence type="ECO:0000259" key="10">
    <source>
        <dbReference type="PROSITE" id="PS50076"/>
    </source>
</evidence>
<evidence type="ECO:0000256" key="5">
    <source>
        <dbReference type="ARBA" id="ARBA00022737"/>
    </source>
</evidence>
<dbReference type="Gene3D" id="1.10.8.840">
    <property type="entry name" value="Ribosome-associated complex head domain"/>
    <property type="match status" value="1"/>
</dbReference>
<dbReference type="EMBL" id="JARBHB010000003">
    <property type="protein sequence ID" value="KAJ8887910.1"/>
    <property type="molecule type" value="Genomic_DNA"/>
</dbReference>
<dbReference type="SMART" id="SM00271">
    <property type="entry name" value="DnaJ"/>
    <property type="match status" value="1"/>
</dbReference>
<feature type="coiled-coil region" evidence="9">
    <location>
        <begin position="415"/>
        <end position="442"/>
    </location>
</feature>
<evidence type="ECO:0000256" key="6">
    <source>
        <dbReference type="ARBA" id="ARBA00022853"/>
    </source>
</evidence>
<keyword evidence="7" id="KW-0010">Activator</keyword>
<dbReference type="InterPro" id="IPR009057">
    <property type="entry name" value="Homeodomain-like_sf"/>
</dbReference>
<sequence length="626" mass="72613">MRISSSLIKLLKTMCEKENTDHQICSETEHVFLSNLSRRVVECVGPAFLSFWQSQPGITSDILCLEEEEDVEDTASTVFDEDDVSFLRSLDPKLWKHQDHYAVLGLSKLRHKATDEDIKRAYRIKVLHHHPDKRKAKGEEIRREDDYFTCITKAWEVLGNPRNRRSFDSVDPLFDDEIPSNNEHSKSNFYAVFGKVFEDNARWSERQPVPKPGGANSTREHVEKFYSFWYNFESWREYSYLDEEEKEKGQAREERRWIDKQNKAARARRKKDEMTRIRSLVDLAYDLDPRVQKFKQDDKDRKLAAKQAKKEAARARVEEEERKVREAEEAARKVREEMEAEEKAKQDAIKAERDAQRRALKKEKTALRKLVKANNYYVIEDNETVKHMAGLEKICECLGVEDLAALMKFLSLHGRDTYLKAMQDVEQRIEKERHELMDKTKRQNGNASERGKGCAAPWKQEQLQLLIKAVNIFPAGTNQRWEVVANFINQHNTETGVTRSAKEVLAKAKDLQSSDYSRNLLKTAANEKAYDNFEKVQKSNVDINATTSQRFDGPAEQQGGTPWTAKEQQLLEQALKSYPASTPDRWDRIAECVPSRSKKECLKRFRDLAEMVKAKKAAQAAAQKGK</sequence>
<keyword evidence="5" id="KW-0677">Repeat</keyword>
<evidence type="ECO:0000313" key="15">
    <source>
        <dbReference type="Proteomes" id="UP001159363"/>
    </source>
</evidence>
<dbReference type="InterPro" id="IPR044634">
    <property type="entry name" value="Zuotin/DnaJC2"/>
</dbReference>
<reference evidence="14 15" key="1">
    <citation type="submission" date="2023-02" db="EMBL/GenBank/DDBJ databases">
        <title>LHISI_Scaffold_Assembly.</title>
        <authorList>
            <person name="Stuart O.P."/>
            <person name="Cleave R."/>
            <person name="Magrath M.J.L."/>
            <person name="Mikheyev A.S."/>
        </authorList>
    </citation>
    <scope>NUCLEOTIDE SEQUENCE [LARGE SCALE GENOMIC DNA]</scope>
    <source>
        <strain evidence="14">Daus_M_001</strain>
        <tissue evidence="14">Leg muscle</tissue>
    </source>
</reference>
<dbReference type="Gene3D" id="1.10.10.60">
    <property type="entry name" value="Homeodomain-like"/>
    <property type="match status" value="2"/>
</dbReference>
<feature type="domain" description="J" evidence="10">
    <location>
        <begin position="99"/>
        <end position="171"/>
    </location>
</feature>
<dbReference type="Gene3D" id="1.10.287.110">
    <property type="entry name" value="DnaJ domain"/>
    <property type="match status" value="1"/>
</dbReference>
<evidence type="ECO:0000256" key="2">
    <source>
        <dbReference type="ARBA" id="ARBA00004514"/>
    </source>
</evidence>